<dbReference type="GO" id="GO:0005634">
    <property type="term" value="C:nucleus"/>
    <property type="evidence" value="ECO:0007669"/>
    <property type="project" value="UniProtKB-SubCell"/>
</dbReference>
<dbReference type="InterPro" id="IPR027450">
    <property type="entry name" value="AlkB-like"/>
</dbReference>
<dbReference type="Pfam" id="PF13532">
    <property type="entry name" value="2OG-FeII_Oxy_2"/>
    <property type="match status" value="1"/>
</dbReference>
<evidence type="ECO:0000256" key="4">
    <source>
        <dbReference type="ARBA" id="ARBA00022964"/>
    </source>
</evidence>
<evidence type="ECO:0000256" key="8">
    <source>
        <dbReference type="SAM" id="MobiDB-lite"/>
    </source>
</evidence>
<evidence type="ECO:0000256" key="6">
    <source>
        <dbReference type="ARBA" id="ARBA00023004"/>
    </source>
</evidence>
<keyword evidence="5" id="KW-0560">Oxidoreductase</keyword>
<feature type="region of interest" description="Disordered" evidence="8">
    <location>
        <begin position="1"/>
        <end position="50"/>
    </location>
</feature>
<keyword evidence="11" id="KW-1185">Reference proteome</keyword>
<dbReference type="GO" id="GO:0046872">
    <property type="term" value="F:metal ion binding"/>
    <property type="evidence" value="ECO:0007669"/>
    <property type="project" value="UniProtKB-KW"/>
</dbReference>
<keyword evidence="4" id="KW-0223">Dioxygenase</keyword>
<feature type="domain" description="Fe2OG dioxygenase" evidence="9">
    <location>
        <begin position="210"/>
        <end position="342"/>
    </location>
</feature>
<dbReference type="InterPro" id="IPR037151">
    <property type="entry name" value="AlkB-like_sf"/>
</dbReference>
<dbReference type="EMBL" id="SDOX01000005">
    <property type="protein sequence ID" value="TFJ87878.1"/>
    <property type="molecule type" value="Genomic_DNA"/>
</dbReference>
<keyword evidence="7" id="KW-0539">Nucleus</keyword>
<evidence type="ECO:0000256" key="7">
    <source>
        <dbReference type="ARBA" id="ARBA00023242"/>
    </source>
</evidence>
<dbReference type="Proteomes" id="UP000355283">
    <property type="component" value="Unassembled WGS sequence"/>
</dbReference>
<evidence type="ECO:0000313" key="11">
    <source>
        <dbReference type="Proteomes" id="UP000355283"/>
    </source>
</evidence>
<dbReference type="PANTHER" id="PTHR46030:SF1">
    <property type="entry name" value="ALPHA-KETOGLUTARATE-DEPENDENT DIOXYGENASE ALKB HOMOLOG 6"/>
    <property type="match status" value="1"/>
</dbReference>
<sequence length="354" mass="39704">MPALDFQTLLRQERNRVRHEMDQTNNKTRSGSPRAEESEEGDQHDDDDKEDTTCVNFAARVDALLDSVMASHVQSAAPEDGDMDIMVTAAAKVVEEGEQVRHCLRARLNPEYLTRATTERDLSKHAMRGPPDGVFYVPEYISKEMEQEIMEVAHSMPVNQWVKLRGRRLQCFGGKPTENVRSFQSEALPPWIGQVCRTLMLAGVFDEEIIPNHVLLNEYEPGQGIMAHADGPFYHSRVAIISLGGPAIFRFKRRLIAEEISADSQESGPAGTVVLEPRSLIVFEGEAYHDYLHEIAAVEEEVVGGTEGTTPVLNLERLEGRINVGDRLKRALRLSLTCRRVKEEGEVKDQDDAN</sequence>
<feature type="compositionally biased region" description="Acidic residues" evidence="8">
    <location>
        <begin position="37"/>
        <end position="50"/>
    </location>
</feature>
<comment type="similarity">
    <text evidence="2">Belongs to the alkB family.</text>
</comment>
<dbReference type="SUPFAM" id="SSF51197">
    <property type="entry name" value="Clavaminate synthase-like"/>
    <property type="match status" value="1"/>
</dbReference>
<evidence type="ECO:0000259" key="9">
    <source>
        <dbReference type="PROSITE" id="PS51471"/>
    </source>
</evidence>
<dbReference type="Gene3D" id="2.60.120.590">
    <property type="entry name" value="Alpha-ketoglutarate-dependent dioxygenase AlkB-like"/>
    <property type="match status" value="1"/>
</dbReference>
<proteinExistence type="inferred from homology"/>
<reference evidence="10 11" key="1">
    <citation type="submission" date="2019-01" db="EMBL/GenBank/DDBJ databases">
        <title>Nuclear Genome Assembly of the Microalgal Biofuel strain Nannochloropsis salina CCMP1776.</title>
        <authorList>
            <person name="Hovde B."/>
        </authorList>
    </citation>
    <scope>NUCLEOTIDE SEQUENCE [LARGE SCALE GENOMIC DNA]</scope>
    <source>
        <strain evidence="10 11">CCMP1776</strain>
    </source>
</reference>
<accession>A0A4D9DGD1</accession>
<dbReference type="GO" id="GO:0051213">
    <property type="term" value="F:dioxygenase activity"/>
    <property type="evidence" value="ECO:0007669"/>
    <property type="project" value="UniProtKB-KW"/>
</dbReference>
<evidence type="ECO:0000256" key="3">
    <source>
        <dbReference type="ARBA" id="ARBA00022723"/>
    </source>
</evidence>
<comment type="subcellular location">
    <subcellularLocation>
        <location evidence="1">Nucleus</location>
    </subcellularLocation>
</comment>
<organism evidence="10 11">
    <name type="scientific">Nannochloropsis salina CCMP1776</name>
    <dbReference type="NCBI Taxonomy" id="1027361"/>
    <lineage>
        <taxon>Eukaryota</taxon>
        <taxon>Sar</taxon>
        <taxon>Stramenopiles</taxon>
        <taxon>Ochrophyta</taxon>
        <taxon>Eustigmatophyceae</taxon>
        <taxon>Eustigmatales</taxon>
        <taxon>Monodopsidaceae</taxon>
        <taxon>Microchloropsis</taxon>
        <taxon>Microchloropsis salina</taxon>
    </lineage>
</organism>
<evidence type="ECO:0000313" key="10">
    <source>
        <dbReference type="EMBL" id="TFJ87878.1"/>
    </source>
</evidence>
<dbReference type="PANTHER" id="PTHR46030">
    <property type="entry name" value="ALPHA-KETOGLUTARATE-DEPENDENT DIOXYGENASE ALKB HOMOLOG 6"/>
    <property type="match status" value="1"/>
</dbReference>
<comment type="caution">
    <text evidence="10">The sequence shown here is derived from an EMBL/GenBank/DDBJ whole genome shotgun (WGS) entry which is preliminary data.</text>
</comment>
<gene>
    <name evidence="10" type="ORF">NSK_001225</name>
</gene>
<evidence type="ECO:0000256" key="1">
    <source>
        <dbReference type="ARBA" id="ARBA00004123"/>
    </source>
</evidence>
<feature type="compositionally biased region" description="Basic and acidic residues" evidence="8">
    <location>
        <begin position="11"/>
        <end position="22"/>
    </location>
</feature>
<dbReference type="InterPro" id="IPR032862">
    <property type="entry name" value="ALKBH6"/>
</dbReference>
<dbReference type="PROSITE" id="PS51471">
    <property type="entry name" value="FE2OG_OXY"/>
    <property type="match status" value="1"/>
</dbReference>
<evidence type="ECO:0000256" key="2">
    <source>
        <dbReference type="ARBA" id="ARBA00007879"/>
    </source>
</evidence>
<evidence type="ECO:0000256" key="5">
    <source>
        <dbReference type="ARBA" id="ARBA00023002"/>
    </source>
</evidence>
<keyword evidence="6" id="KW-0408">Iron</keyword>
<dbReference type="OrthoDB" id="412814at2759"/>
<protein>
    <recommendedName>
        <fullName evidence="9">Fe2OG dioxygenase domain-containing protein</fullName>
    </recommendedName>
</protein>
<keyword evidence="3" id="KW-0479">Metal-binding</keyword>
<dbReference type="InterPro" id="IPR005123">
    <property type="entry name" value="Oxoglu/Fe-dep_dioxygenase_dom"/>
</dbReference>
<name>A0A4D9DGD1_9STRA</name>
<dbReference type="AlphaFoldDB" id="A0A4D9DGD1"/>